<proteinExistence type="predicted"/>
<dbReference type="SUPFAM" id="SSF50249">
    <property type="entry name" value="Nucleic acid-binding proteins"/>
    <property type="match status" value="1"/>
</dbReference>
<dbReference type="InterPro" id="IPR002059">
    <property type="entry name" value="CSP_DNA-bd"/>
</dbReference>
<evidence type="ECO:0000256" key="2">
    <source>
        <dbReference type="ARBA" id="ARBA00022490"/>
    </source>
</evidence>
<evidence type="ECO:0000256" key="1">
    <source>
        <dbReference type="ARBA" id="ARBA00004496"/>
    </source>
</evidence>
<evidence type="ECO:0000313" key="6">
    <source>
        <dbReference type="Proteomes" id="UP001218034"/>
    </source>
</evidence>
<dbReference type="PRINTS" id="PR00050">
    <property type="entry name" value="COLDSHOCK"/>
</dbReference>
<keyword evidence="2" id="KW-0963">Cytoplasm</keyword>
<evidence type="ECO:0000259" key="4">
    <source>
        <dbReference type="PROSITE" id="PS51857"/>
    </source>
</evidence>
<evidence type="ECO:0000313" key="5">
    <source>
        <dbReference type="EMBL" id="WEL19609.1"/>
    </source>
</evidence>
<accession>A0ABY8CEG4</accession>
<sequence length="64" mass="7365">MKGTVDFFHDQNHYGFIATDEMDDDVYFNLDEQDDGLEVEEGDEVEFDQEDADRGPKATNMTLV</sequence>
<dbReference type="InterPro" id="IPR012340">
    <property type="entry name" value="NA-bd_OB-fold"/>
</dbReference>
<gene>
    <name evidence="5" type="primary">cspC2</name>
    <name evidence="5" type="ORF">SVXNc_0593</name>
</gene>
<dbReference type="EMBL" id="CP104395">
    <property type="protein sequence ID" value="WEL19609.1"/>
    <property type="molecule type" value="Genomic_DNA"/>
</dbReference>
<dbReference type="PROSITE" id="PS51857">
    <property type="entry name" value="CSD_2"/>
    <property type="match status" value="1"/>
</dbReference>
<protein>
    <submittedName>
        <fullName evidence="5">Cold shock protein, CspA family</fullName>
    </submittedName>
</protein>
<evidence type="ECO:0000256" key="3">
    <source>
        <dbReference type="SAM" id="MobiDB-lite"/>
    </source>
</evidence>
<reference evidence="5 6" key="1">
    <citation type="submission" date="2022-09" db="EMBL/GenBank/DDBJ databases">
        <title>Xylan utilization by haloarchaea-nanohaloarchaea associations.</title>
        <authorList>
            <person name="Yakimov M."/>
        </authorList>
    </citation>
    <scope>NUCLEOTIDE SEQUENCE [LARGE SCALE GENOMIC DNA]</scope>
    <source>
        <strain evidence="5 6">SVXNc</strain>
    </source>
</reference>
<dbReference type="InterPro" id="IPR011129">
    <property type="entry name" value="CSD"/>
</dbReference>
<dbReference type="Proteomes" id="UP001218034">
    <property type="component" value="Chromosome"/>
</dbReference>
<keyword evidence="6" id="KW-1185">Reference proteome</keyword>
<feature type="compositionally biased region" description="Acidic residues" evidence="3">
    <location>
        <begin position="38"/>
        <end position="51"/>
    </location>
</feature>
<organism evidence="5 6">
    <name type="scientific">Candidatus Nanohalococcus occultus</name>
    <dbReference type="NCBI Taxonomy" id="2978047"/>
    <lineage>
        <taxon>Archaea</taxon>
        <taxon>Candidatus Nanohalarchaeota</taxon>
        <taxon>Candidatus Nanohalarchaeota incertae sedis</taxon>
        <taxon>Candidatus Nanohalococcus</taxon>
    </lineage>
</organism>
<feature type="region of interest" description="Disordered" evidence="3">
    <location>
        <begin position="38"/>
        <end position="64"/>
    </location>
</feature>
<name>A0ABY8CEG4_9ARCH</name>
<dbReference type="InterPro" id="IPR012156">
    <property type="entry name" value="Cold_shock_CspA"/>
</dbReference>
<feature type="domain" description="CSD" evidence="4">
    <location>
        <begin position="1"/>
        <end position="63"/>
    </location>
</feature>
<dbReference type="PIRSF" id="PIRSF002599">
    <property type="entry name" value="Cold_shock_A"/>
    <property type="match status" value="1"/>
</dbReference>
<comment type="subcellular location">
    <subcellularLocation>
        <location evidence="1">Cytoplasm</location>
    </subcellularLocation>
</comment>
<dbReference type="Pfam" id="PF00313">
    <property type="entry name" value="CSD"/>
    <property type="match status" value="1"/>
</dbReference>
<dbReference type="SMART" id="SM00357">
    <property type="entry name" value="CSP"/>
    <property type="match status" value="1"/>
</dbReference>
<dbReference type="Gene3D" id="2.40.50.140">
    <property type="entry name" value="Nucleic acid-binding proteins"/>
    <property type="match status" value="1"/>
</dbReference>